<dbReference type="GO" id="GO:0008168">
    <property type="term" value="F:methyltransferase activity"/>
    <property type="evidence" value="ECO:0007669"/>
    <property type="project" value="InterPro"/>
</dbReference>
<dbReference type="GO" id="GO:0006355">
    <property type="term" value="P:regulation of DNA-templated transcription"/>
    <property type="evidence" value="ECO:0007669"/>
    <property type="project" value="InterPro"/>
</dbReference>
<keyword evidence="4" id="KW-1185">Reference proteome</keyword>
<gene>
    <name evidence="3" type="ORF">I5907_12835</name>
</gene>
<dbReference type="Gene3D" id="3.40.10.10">
    <property type="entry name" value="DNA Methylphosphotriester Repair Domain"/>
    <property type="match status" value="1"/>
</dbReference>
<dbReference type="RefSeq" id="WP_196991221.1">
    <property type="nucleotide sequence ID" value="NZ_JADWYR010000002.1"/>
</dbReference>
<proteinExistence type="predicted"/>
<dbReference type="GO" id="GO:0008270">
    <property type="term" value="F:zinc ion binding"/>
    <property type="evidence" value="ECO:0007669"/>
    <property type="project" value="InterPro"/>
</dbReference>
<dbReference type="Proteomes" id="UP000628448">
    <property type="component" value="Unassembled WGS sequence"/>
</dbReference>
<reference evidence="3" key="1">
    <citation type="submission" date="2020-11" db="EMBL/GenBank/DDBJ databases">
        <title>Bacterial whole genome sequence for Panacibacter sp. DH6.</title>
        <authorList>
            <person name="Le V."/>
            <person name="Ko S."/>
            <person name="Ahn C.-Y."/>
            <person name="Oh H.-M."/>
        </authorList>
    </citation>
    <scope>NUCLEOTIDE SEQUENCE</scope>
    <source>
        <strain evidence="3">DH6</strain>
    </source>
</reference>
<dbReference type="SUPFAM" id="SSF57884">
    <property type="entry name" value="Ada DNA repair protein, N-terminal domain (N-Ada 10)"/>
    <property type="match status" value="1"/>
</dbReference>
<keyword evidence="1" id="KW-0010">Activator</keyword>
<dbReference type="InterPro" id="IPR004026">
    <property type="entry name" value="Ada_DNA_repair_Zn-bd"/>
</dbReference>
<feature type="domain" description="Ada DNA repair metal-binding" evidence="2">
    <location>
        <begin position="23"/>
        <end position="68"/>
    </location>
</feature>
<accession>A0A931E839</accession>
<sequence>MLHHTGISPLQLRSLIKNRDIACAGNKQLYIYGKLSCRSGKKMNKENRVFFKSAEEALQNGYRPCAHCMRKEYKEWKFSCKL</sequence>
<name>A0A931E839_9BACT</name>
<comment type="caution">
    <text evidence="3">The sequence shown here is derived from an EMBL/GenBank/DDBJ whole genome shotgun (WGS) entry which is preliminary data.</text>
</comment>
<evidence type="ECO:0000259" key="2">
    <source>
        <dbReference type="Pfam" id="PF02805"/>
    </source>
</evidence>
<evidence type="ECO:0000313" key="3">
    <source>
        <dbReference type="EMBL" id="MBG9377121.1"/>
    </source>
</evidence>
<evidence type="ECO:0000256" key="1">
    <source>
        <dbReference type="ARBA" id="ARBA00023159"/>
    </source>
</evidence>
<dbReference type="AlphaFoldDB" id="A0A931E839"/>
<evidence type="ECO:0000313" key="4">
    <source>
        <dbReference type="Proteomes" id="UP000628448"/>
    </source>
</evidence>
<dbReference type="Pfam" id="PF02805">
    <property type="entry name" value="Ada_Zn_binding"/>
    <property type="match status" value="1"/>
</dbReference>
<dbReference type="InterPro" id="IPR035451">
    <property type="entry name" value="Ada-like_dom_sf"/>
</dbReference>
<organism evidence="3 4">
    <name type="scientific">Panacibacter microcysteis</name>
    <dbReference type="NCBI Taxonomy" id="2793269"/>
    <lineage>
        <taxon>Bacteria</taxon>
        <taxon>Pseudomonadati</taxon>
        <taxon>Bacteroidota</taxon>
        <taxon>Chitinophagia</taxon>
        <taxon>Chitinophagales</taxon>
        <taxon>Chitinophagaceae</taxon>
        <taxon>Panacibacter</taxon>
    </lineage>
</organism>
<dbReference type="GO" id="GO:0003677">
    <property type="term" value="F:DNA binding"/>
    <property type="evidence" value="ECO:0007669"/>
    <property type="project" value="InterPro"/>
</dbReference>
<protein>
    <submittedName>
        <fullName evidence="3">Metal-binding protein</fullName>
    </submittedName>
</protein>
<dbReference type="EMBL" id="JADWYR010000002">
    <property type="protein sequence ID" value="MBG9377121.1"/>
    <property type="molecule type" value="Genomic_DNA"/>
</dbReference>
<dbReference type="GO" id="GO:0006281">
    <property type="term" value="P:DNA repair"/>
    <property type="evidence" value="ECO:0007669"/>
    <property type="project" value="InterPro"/>
</dbReference>